<evidence type="ECO:0000313" key="1">
    <source>
        <dbReference type="EMBL" id="GMF28866.1"/>
    </source>
</evidence>
<evidence type="ECO:0000313" key="2">
    <source>
        <dbReference type="Proteomes" id="UP001165083"/>
    </source>
</evidence>
<comment type="caution">
    <text evidence="1">The sequence shown here is derived from an EMBL/GenBank/DDBJ whole genome shotgun (WGS) entry which is preliminary data.</text>
</comment>
<gene>
    <name evidence="1" type="ORF">Plil01_001220000</name>
</gene>
<dbReference type="EMBL" id="BSXW01000741">
    <property type="protein sequence ID" value="GMF28866.1"/>
    <property type="molecule type" value="Genomic_DNA"/>
</dbReference>
<dbReference type="AlphaFoldDB" id="A0A9W6UB08"/>
<proteinExistence type="predicted"/>
<dbReference type="OrthoDB" id="289162at2759"/>
<keyword evidence="2" id="KW-1185">Reference proteome</keyword>
<name>A0A9W6UB08_9STRA</name>
<sequence>MSLMRATSNYYGASIASVAISTKSYDWWIRPSLAFYWLLAFPKFDNGPMDTKLPDEPSTAFAVPRRIFAGRKRRAEDTDHSSFFTADDFAAFSVRGVAHESRLYGPLETRRQTLVTPTVATSRKSSAAMKIKKQTKNLVQLLVEAIEAKRIRAPEKMLELDNARRRVSGLSVAEHERYLMLQRKIFQAQQVQYI</sequence>
<reference evidence="1" key="1">
    <citation type="submission" date="2023-04" db="EMBL/GenBank/DDBJ databases">
        <title>Phytophthora lilii NBRC 32176.</title>
        <authorList>
            <person name="Ichikawa N."/>
            <person name="Sato H."/>
            <person name="Tonouchi N."/>
        </authorList>
    </citation>
    <scope>NUCLEOTIDE SEQUENCE</scope>
    <source>
        <strain evidence="1">NBRC 32176</strain>
    </source>
</reference>
<dbReference type="Proteomes" id="UP001165083">
    <property type="component" value="Unassembled WGS sequence"/>
</dbReference>
<organism evidence="1 2">
    <name type="scientific">Phytophthora lilii</name>
    <dbReference type="NCBI Taxonomy" id="2077276"/>
    <lineage>
        <taxon>Eukaryota</taxon>
        <taxon>Sar</taxon>
        <taxon>Stramenopiles</taxon>
        <taxon>Oomycota</taxon>
        <taxon>Peronosporomycetes</taxon>
        <taxon>Peronosporales</taxon>
        <taxon>Peronosporaceae</taxon>
        <taxon>Phytophthora</taxon>
    </lineage>
</organism>
<accession>A0A9W6UB08</accession>
<protein>
    <submittedName>
        <fullName evidence="1">Unnamed protein product</fullName>
    </submittedName>
</protein>